<dbReference type="Proteomes" id="UP000255467">
    <property type="component" value="Unassembled WGS sequence"/>
</dbReference>
<dbReference type="InterPro" id="IPR005183">
    <property type="entry name" value="DUF305_CopM-like"/>
</dbReference>
<dbReference type="EMBL" id="UGRY01000002">
    <property type="protein sequence ID" value="SUA73262.1"/>
    <property type="molecule type" value="Genomic_DNA"/>
</dbReference>
<feature type="chain" id="PRO_5038533339" evidence="1">
    <location>
        <begin position="31"/>
        <end position="203"/>
    </location>
</feature>
<protein>
    <submittedName>
        <fullName evidence="3">Uncharacterized protein conserved in bacteria</fullName>
    </submittedName>
</protein>
<dbReference type="Gene3D" id="1.20.1260.10">
    <property type="match status" value="1"/>
</dbReference>
<dbReference type="PROSITE" id="PS51257">
    <property type="entry name" value="PROKAR_LIPOPROTEIN"/>
    <property type="match status" value="1"/>
</dbReference>
<feature type="domain" description="DUF305" evidence="2">
    <location>
        <begin position="56"/>
        <end position="201"/>
    </location>
</feature>
<feature type="signal peptide" evidence="1">
    <location>
        <begin position="1"/>
        <end position="30"/>
    </location>
</feature>
<dbReference type="AlphaFoldDB" id="A0A378Y7R4"/>
<sequence length="203" mass="21201">MFESTRVKLAILTGLSSVALVAAGCGGNDAATVQAVDGGATTSAAAATRSDFNAADVEFLQMMYPHHAQAVEMAKLVPGRTQNQELIALAQAVEQAQAPEMRQISTLLVSFGKSAPSEDGGHAGHGGMQGMMSPEQMTALELASGAAFDEKWMTMMIEHHQGAIAMAETELAQGVNADAKQLAQAIIAAQRTEIDQMRGMLGQ</sequence>
<evidence type="ECO:0000259" key="2">
    <source>
        <dbReference type="Pfam" id="PF03713"/>
    </source>
</evidence>
<dbReference type="PANTHER" id="PTHR36933:SF1">
    <property type="entry name" value="SLL0788 PROTEIN"/>
    <property type="match status" value="1"/>
</dbReference>
<dbReference type="RefSeq" id="WP_051037689.1">
    <property type="nucleotide sequence ID" value="NZ_UGRY01000002.1"/>
</dbReference>
<proteinExistence type="predicted"/>
<evidence type="ECO:0000256" key="1">
    <source>
        <dbReference type="SAM" id="SignalP"/>
    </source>
</evidence>
<keyword evidence="1" id="KW-0732">Signal</keyword>
<organism evidence="3 4">
    <name type="scientific">Nocardia otitidiscaviarum</name>
    <dbReference type="NCBI Taxonomy" id="1823"/>
    <lineage>
        <taxon>Bacteria</taxon>
        <taxon>Bacillati</taxon>
        <taxon>Actinomycetota</taxon>
        <taxon>Actinomycetes</taxon>
        <taxon>Mycobacteriales</taxon>
        <taxon>Nocardiaceae</taxon>
        <taxon>Nocardia</taxon>
    </lineage>
</organism>
<keyword evidence="4" id="KW-1185">Reference proteome</keyword>
<accession>A0A378Y7R4</accession>
<reference evidence="3 4" key="1">
    <citation type="submission" date="2018-06" db="EMBL/GenBank/DDBJ databases">
        <authorList>
            <consortium name="Pathogen Informatics"/>
            <person name="Doyle S."/>
        </authorList>
    </citation>
    <scope>NUCLEOTIDE SEQUENCE [LARGE SCALE GENOMIC DNA]</scope>
    <source>
        <strain evidence="3 4">NCTC1934</strain>
    </source>
</reference>
<dbReference type="Pfam" id="PF03713">
    <property type="entry name" value="DUF305"/>
    <property type="match status" value="1"/>
</dbReference>
<dbReference type="OrthoDB" id="26872at2"/>
<name>A0A378Y7R4_9NOCA</name>
<evidence type="ECO:0000313" key="4">
    <source>
        <dbReference type="Proteomes" id="UP000255467"/>
    </source>
</evidence>
<gene>
    <name evidence="3" type="ORF">NCTC1934_00699</name>
</gene>
<dbReference type="InterPro" id="IPR012347">
    <property type="entry name" value="Ferritin-like"/>
</dbReference>
<dbReference type="STRING" id="1406858.GCA_000710895_01279"/>
<dbReference type="PANTHER" id="PTHR36933">
    <property type="entry name" value="SLL0788 PROTEIN"/>
    <property type="match status" value="1"/>
</dbReference>
<evidence type="ECO:0000313" key="3">
    <source>
        <dbReference type="EMBL" id="SUA73262.1"/>
    </source>
</evidence>